<gene>
    <name evidence="1" type="ORF">O3M35_003694</name>
</gene>
<accession>A0AAW1CJY9</accession>
<comment type="caution">
    <text evidence="1">The sequence shown here is derived from an EMBL/GenBank/DDBJ whole genome shotgun (WGS) entry which is preliminary data.</text>
</comment>
<dbReference type="AlphaFoldDB" id="A0AAW1CJY9"/>
<dbReference type="Proteomes" id="UP001461498">
    <property type="component" value="Unassembled WGS sequence"/>
</dbReference>
<protein>
    <submittedName>
        <fullName evidence="1">Uncharacterized protein</fullName>
    </submittedName>
</protein>
<name>A0AAW1CJY9_9HEMI</name>
<dbReference type="EMBL" id="JAPXFL010000013">
    <property type="protein sequence ID" value="KAK9497770.1"/>
    <property type="molecule type" value="Genomic_DNA"/>
</dbReference>
<evidence type="ECO:0000313" key="2">
    <source>
        <dbReference type="Proteomes" id="UP001461498"/>
    </source>
</evidence>
<evidence type="ECO:0000313" key="1">
    <source>
        <dbReference type="EMBL" id="KAK9497770.1"/>
    </source>
</evidence>
<proteinExistence type="predicted"/>
<sequence length="111" mass="12946">MSAYLKILQNYLETKGVKNEKIFQQHKLLIELINDYNKVMSVLKFFDVALVPLMPCGFVLTFLKPLKRSGTISFDSFQRIILIIIPHSNHLFVWTRNNYTGGKVTRSFVHE</sequence>
<organism evidence="1 2">
    <name type="scientific">Rhynocoris fuscipes</name>
    <dbReference type="NCBI Taxonomy" id="488301"/>
    <lineage>
        <taxon>Eukaryota</taxon>
        <taxon>Metazoa</taxon>
        <taxon>Ecdysozoa</taxon>
        <taxon>Arthropoda</taxon>
        <taxon>Hexapoda</taxon>
        <taxon>Insecta</taxon>
        <taxon>Pterygota</taxon>
        <taxon>Neoptera</taxon>
        <taxon>Paraneoptera</taxon>
        <taxon>Hemiptera</taxon>
        <taxon>Heteroptera</taxon>
        <taxon>Panheteroptera</taxon>
        <taxon>Cimicomorpha</taxon>
        <taxon>Reduviidae</taxon>
        <taxon>Harpactorinae</taxon>
        <taxon>Harpactorini</taxon>
        <taxon>Rhynocoris</taxon>
    </lineage>
</organism>
<keyword evidence="2" id="KW-1185">Reference proteome</keyword>
<reference evidence="1 2" key="1">
    <citation type="submission" date="2022-12" db="EMBL/GenBank/DDBJ databases">
        <title>Chromosome-level genome assembly of true bugs.</title>
        <authorList>
            <person name="Ma L."/>
            <person name="Li H."/>
        </authorList>
    </citation>
    <scope>NUCLEOTIDE SEQUENCE [LARGE SCALE GENOMIC DNA]</scope>
    <source>
        <strain evidence="1">Lab_2022b</strain>
    </source>
</reference>